<dbReference type="PROSITE" id="PS50887">
    <property type="entry name" value="GGDEF"/>
    <property type="match status" value="1"/>
</dbReference>
<evidence type="ECO:0000256" key="1">
    <source>
        <dbReference type="ARBA" id="ARBA00012528"/>
    </source>
</evidence>
<evidence type="ECO:0000259" key="4">
    <source>
        <dbReference type="PROSITE" id="PS50887"/>
    </source>
</evidence>
<dbReference type="EMBL" id="JARWAK010000005">
    <property type="protein sequence ID" value="MDR5866701.1"/>
    <property type="molecule type" value="Genomic_DNA"/>
</dbReference>
<keyword evidence="3" id="KW-1133">Transmembrane helix</keyword>
<evidence type="ECO:0000256" key="2">
    <source>
        <dbReference type="ARBA" id="ARBA00034247"/>
    </source>
</evidence>
<evidence type="ECO:0000313" key="6">
    <source>
        <dbReference type="Proteomes" id="UP001264519"/>
    </source>
</evidence>
<dbReference type="Gene3D" id="3.30.70.270">
    <property type="match status" value="1"/>
</dbReference>
<feature type="transmembrane region" description="Helical" evidence="3">
    <location>
        <begin position="128"/>
        <end position="146"/>
    </location>
</feature>
<keyword evidence="5" id="KW-0548">Nucleotidyltransferase</keyword>
<dbReference type="EC" id="2.7.7.65" evidence="1"/>
<keyword evidence="3" id="KW-0472">Membrane</keyword>
<organism evidence="5 6">
    <name type="scientific">Halomonas koreensis</name>
    <dbReference type="NCBI Taxonomy" id="245385"/>
    <lineage>
        <taxon>Bacteria</taxon>
        <taxon>Pseudomonadati</taxon>
        <taxon>Pseudomonadota</taxon>
        <taxon>Gammaproteobacteria</taxon>
        <taxon>Oceanospirillales</taxon>
        <taxon>Halomonadaceae</taxon>
        <taxon>Halomonas</taxon>
    </lineage>
</organism>
<keyword evidence="5" id="KW-0808">Transferase</keyword>
<feature type="domain" description="GGDEF" evidence="4">
    <location>
        <begin position="223"/>
        <end position="354"/>
    </location>
</feature>
<dbReference type="InterPro" id="IPR000160">
    <property type="entry name" value="GGDEF_dom"/>
</dbReference>
<evidence type="ECO:0000313" key="5">
    <source>
        <dbReference type="EMBL" id="MDR5866701.1"/>
    </source>
</evidence>
<gene>
    <name evidence="5" type="ORF">QC818_07900</name>
</gene>
<name>A0ABU1G1W5_9GAMM</name>
<dbReference type="InterPro" id="IPR043128">
    <property type="entry name" value="Rev_trsase/Diguanyl_cyclase"/>
</dbReference>
<evidence type="ECO:0000256" key="3">
    <source>
        <dbReference type="SAM" id="Phobius"/>
    </source>
</evidence>
<protein>
    <recommendedName>
        <fullName evidence="1">diguanylate cyclase</fullName>
        <ecNumber evidence="1">2.7.7.65</ecNumber>
    </recommendedName>
</protein>
<keyword evidence="3" id="KW-0812">Transmembrane</keyword>
<dbReference type="Pfam" id="PF00990">
    <property type="entry name" value="GGDEF"/>
    <property type="match status" value="1"/>
</dbReference>
<dbReference type="SUPFAM" id="SSF55073">
    <property type="entry name" value="Nucleotide cyclase"/>
    <property type="match status" value="1"/>
</dbReference>
<dbReference type="RefSeq" id="WP_309652297.1">
    <property type="nucleotide sequence ID" value="NZ_JARWAK010000005.1"/>
</dbReference>
<feature type="transmembrane region" description="Helical" evidence="3">
    <location>
        <begin position="104"/>
        <end position="121"/>
    </location>
</feature>
<feature type="transmembrane region" description="Helical" evidence="3">
    <location>
        <begin position="21"/>
        <end position="41"/>
    </location>
</feature>
<dbReference type="NCBIfam" id="TIGR00254">
    <property type="entry name" value="GGDEF"/>
    <property type="match status" value="1"/>
</dbReference>
<dbReference type="Proteomes" id="UP001264519">
    <property type="component" value="Unassembled WGS sequence"/>
</dbReference>
<dbReference type="InterPro" id="IPR029787">
    <property type="entry name" value="Nucleotide_cyclase"/>
</dbReference>
<keyword evidence="6" id="KW-1185">Reference proteome</keyword>
<reference evidence="5 6" key="1">
    <citation type="submission" date="2023-04" db="EMBL/GenBank/DDBJ databases">
        <title>A long-awaited taxogenomic arrangement of the family Halomonadaceae.</title>
        <authorList>
            <person name="De La Haba R."/>
            <person name="Chuvochina M."/>
            <person name="Wittouck S."/>
            <person name="Arahal D.R."/>
            <person name="Sanchez-Porro C."/>
            <person name="Hugenholtz P."/>
            <person name="Ventosa A."/>
        </authorList>
    </citation>
    <scope>NUCLEOTIDE SEQUENCE [LARGE SCALE GENOMIC DNA]</scope>
    <source>
        <strain evidence="5 6">DSM 23530</strain>
    </source>
</reference>
<dbReference type="CDD" id="cd01949">
    <property type="entry name" value="GGDEF"/>
    <property type="match status" value="1"/>
</dbReference>
<dbReference type="SMART" id="SM00267">
    <property type="entry name" value="GGDEF"/>
    <property type="match status" value="1"/>
</dbReference>
<dbReference type="PANTHER" id="PTHR45138:SF9">
    <property type="entry name" value="DIGUANYLATE CYCLASE DGCM-RELATED"/>
    <property type="match status" value="1"/>
</dbReference>
<dbReference type="InterPro" id="IPR050469">
    <property type="entry name" value="Diguanylate_Cyclase"/>
</dbReference>
<dbReference type="GO" id="GO:0052621">
    <property type="term" value="F:diguanylate cyclase activity"/>
    <property type="evidence" value="ECO:0007669"/>
    <property type="project" value="UniProtKB-EC"/>
</dbReference>
<proteinExistence type="predicted"/>
<accession>A0ABU1G1W5</accession>
<feature type="transmembrane region" description="Helical" evidence="3">
    <location>
        <begin position="158"/>
        <end position="178"/>
    </location>
</feature>
<dbReference type="PANTHER" id="PTHR45138">
    <property type="entry name" value="REGULATORY COMPONENTS OF SENSORY TRANSDUCTION SYSTEM"/>
    <property type="match status" value="1"/>
</dbReference>
<comment type="catalytic activity">
    <reaction evidence="2">
        <text>2 GTP = 3',3'-c-di-GMP + 2 diphosphate</text>
        <dbReference type="Rhea" id="RHEA:24898"/>
        <dbReference type="ChEBI" id="CHEBI:33019"/>
        <dbReference type="ChEBI" id="CHEBI:37565"/>
        <dbReference type="ChEBI" id="CHEBI:58805"/>
        <dbReference type="EC" id="2.7.7.65"/>
    </reaction>
</comment>
<sequence>MMRRRRFVIQARPHRVAARHYRRYVMLWLSTPLGAAVHAAFVPLLAGLDLPRLAAAHAAGAAAWALAFVANHRGRHTLAAALAGLDAAAQALLADLWLGPAAGFHYYLWPVACLAVLAPRMRPRFSAPFGLGLLGLFTALELAPGGPPSPLAAPWPTALAALNIGLSAAGLVMLGLVVRSVNESQERNLTEQATRDALTGLYNRHFATDFLRQLGERNRRTGEASTLALGDLDHFKAINDRHGHDVGDDCLIAVAERLQAHFRASDCLCRWGGEEFLIVLPGTTPAEARSVLERFAAALRGTPDVAGTPIRLTMSFGATLLAPGEAVERALERADRLLYRAKALGRDRIVGDDAP</sequence>
<comment type="caution">
    <text evidence="5">The sequence shown here is derived from an EMBL/GenBank/DDBJ whole genome shotgun (WGS) entry which is preliminary data.</text>
</comment>